<dbReference type="PANTHER" id="PTHR43031:SF1">
    <property type="entry name" value="PYRIDINE NUCLEOTIDE-DISULPHIDE OXIDOREDUCTASE"/>
    <property type="match status" value="1"/>
</dbReference>
<sequence length="119" mass="12911">MAKTAMDLVQAAKAAIQEISVSQAQQMLNDDSIALDVREPDEFAKGHIADARHIPRGLLEFSVESHPDLQEKTRPVVVYCKSGGRSALATATLQQLGYTNVYSMIGGYDAWSVASNDTE</sequence>
<dbReference type="EMBL" id="MCRI01000003">
    <property type="protein sequence ID" value="ODN67732.1"/>
    <property type="molecule type" value="Genomic_DNA"/>
</dbReference>
<comment type="caution">
    <text evidence="2">The sequence shown here is derived from an EMBL/GenBank/DDBJ whole genome shotgun (WGS) entry which is preliminary data.</text>
</comment>
<dbReference type="Gene3D" id="3.40.250.10">
    <property type="entry name" value="Rhodanese-like domain"/>
    <property type="match status" value="1"/>
</dbReference>
<evidence type="ECO:0000259" key="1">
    <source>
        <dbReference type="PROSITE" id="PS50206"/>
    </source>
</evidence>
<dbReference type="RefSeq" id="WP_069295120.1">
    <property type="nucleotide sequence ID" value="NZ_MCRI01000003.1"/>
</dbReference>
<dbReference type="PATRIC" id="fig|291169.3.peg.569"/>
<dbReference type="PROSITE" id="PS50206">
    <property type="entry name" value="RHODANESE_3"/>
    <property type="match status" value="1"/>
</dbReference>
<dbReference type="InterPro" id="IPR036873">
    <property type="entry name" value="Rhodanese-like_dom_sf"/>
</dbReference>
<evidence type="ECO:0000313" key="3">
    <source>
        <dbReference type="Proteomes" id="UP000094379"/>
    </source>
</evidence>
<keyword evidence="3" id="KW-1185">Reference proteome</keyword>
<reference evidence="2 3" key="1">
    <citation type="submission" date="2016-07" db="EMBL/GenBank/DDBJ databases">
        <title>Draft Genome Sequence of Methylophaga muralis Bur 1.</title>
        <authorList>
            <person name="Vasilenko O.V."/>
            <person name="Doronina N.V."/>
            <person name="Shmareva M.N."/>
            <person name="Tarlachkov S.V."/>
            <person name="Mustakhimov I."/>
            <person name="Trotsenko Y.A."/>
        </authorList>
    </citation>
    <scope>NUCLEOTIDE SEQUENCE [LARGE SCALE GENOMIC DNA]</scope>
    <source>
        <strain evidence="2 3">Bur 1</strain>
    </source>
</reference>
<dbReference type="STRING" id="291169.A9E74_00566"/>
<gene>
    <name evidence="2" type="primary">glpE_2</name>
    <name evidence="2" type="ORF">A9E74_00566</name>
</gene>
<name>A0A1E3GUI8_9GAMM</name>
<accession>A0A1E3GUI8</accession>
<feature type="domain" description="Rhodanese" evidence="1">
    <location>
        <begin position="28"/>
        <end position="113"/>
    </location>
</feature>
<organism evidence="2 3">
    <name type="scientific">Methylophaga muralis</name>
    <dbReference type="NCBI Taxonomy" id="291169"/>
    <lineage>
        <taxon>Bacteria</taxon>
        <taxon>Pseudomonadati</taxon>
        <taxon>Pseudomonadota</taxon>
        <taxon>Gammaproteobacteria</taxon>
        <taxon>Thiotrichales</taxon>
        <taxon>Piscirickettsiaceae</taxon>
        <taxon>Methylophaga</taxon>
    </lineage>
</organism>
<dbReference type="SUPFAM" id="SSF52821">
    <property type="entry name" value="Rhodanese/Cell cycle control phosphatase"/>
    <property type="match status" value="1"/>
</dbReference>
<dbReference type="InterPro" id="IPR001763">
    <property type="entry name" value="Rhodanese-like_dom"/>
</dbReference>
<dbReference type="Proteomes" id="UP000094379">
    <property type="component" value="Unassembled WGS sequence"/>
</dbReference>
<dbReference type="SMART" id="SM00450">
    <property type="entry name" value="RHOD"/>
    <property type="match status" value="1"/>
</dbReference>
<dbReference type="EC" id="2.8.1.1" evidence="2"/>
<dbReference type="PANTHER" id="PTHR43031">
    <property type="entry name" value="FAD-DEPENDENT OXIDOREDUCTASE"/>
    <property type="match status" value="1"/>
</dbReference>
<proteinExistence type="predicted"/>
<dbReference type="GO" id="GO:0004792">
    <property type="term" value="F:thiosulfate-cyanide sulfurtransferase activity"/>
    <property type="evidence" value="ECO:0007669"/>
    <property type="project" value="UniProtKB-EC"/>
</dbReference>
<dbReference type="InterPro" id="IPR050229">
    <property type="entry name" value="GlpE_sulfurtransferase"/>
</dbReference>
<dbReference type="Pfam" id="PF00581">
    <property type="entry name" value="Rhodanese"/>
    <property type="match status" value="1"/>
</dbReference>
<keyword evidence="2" id="KW-0808">Transferase</keyword>
<evidence type="ECO:0000313" key="2">
    <source>
        <dbReference type="EMBL" id="ODN67732.1"/>
    </source>
</evidence>
<dbReference type="AlphaFoldDB" id="A0A1E3GUI8"/>
<protein>
    <submittedName>
        <fullName evidence="2">Thiosulfate sulfurtransferase GlpE</fullName>
        <ecNumber evidence="2">2.8.1.1</ecNumber>
    </submittedName>
</protein>
<dbReference type="CDD" id="cd00158">
    <property type="entry name" value="RHOD"/>
    <property type="match status" value="1"/>
</dbReference>